<keyword evidence="2" id="KW-0677">Repeat</keyword>
<evidence type="ECO:0000256" key="2">
    <source>
        <dbReference type="ARBA" id="ARBA00022737"/>
    </source>
</evidence>
<dbReference type="InterPro" id="IPR055187">
    <property type="entry name" value="C2CH-3rd_BIRD-IDD"/>
</dbReference>
<evidence type="ECO:0000256" key="3">
    <source>
        <dbReference type="ARBA" id="ARBA00022771"/>
    </source>
</evidence>
<dbReference type="InterPro" id="IPR011990">
    <property type="entry name" value="TPR-like_helical_dom_sf"/>
</dbReference>
<dbReference type="InterPro" id="IPR002885">
    <property type="entry name" value="PPR_rpt"/>
</dbReference>
<feature type="compositionally biased region" description="Polar residues" evidence="9">
    <location>
        <begin position="17"/>
        <end position="28"/>
    </location>
</feature>
<dbReference type="GO" id="GO:0005634">
    <property type="term" value="C:nucleus"/>
    <property type="evidence" value="ECO:0007669"/>
    <property type="project" value="TreeGrafter"/>
</dbReference>
<dbReference type="PROSITE" id="PS51375">
    <property type="entry name" value="PPR"/>
    <property type="match status" value="1"/>
</dbReference>
<dbReference type="GO" id="GO:0008270">
    <property type="term" value="F:zinc ion binding"/>
    <property type="evidence" value="ECO:0007669"/>
    <property type="project" value="UniProtKB-KW"/>
</dbReference>
<dbReference type="PANTHER" id="PTHR10593:SF236">
    <property type="entry name" value="PROTEIN INDETERMINATE-DOMAIN 11"/>
    <property type="match status" value="1"/>
</dbReference>
<dbReference type="Pfam" id="PF22992">
    <property type="entry name" value="C2CH-4th_BIRD-IDD"/>
    <property type="match status" value="1"/>
</dbReference>
<dbReference type="Pfam" id="PF12874">
    <property type="entry name" value="zf-met"/>
    <property type="match status" value="1"/>
</dbReference>
<keyword evidence="6" id="KW-0804">Transcription</keyword>
<keyword evidence="4" id="KW-0862">Zinc</keyword>
<dbReference type="PANTHER" id="PTHR10593">
    <property type="entry name" value="SERINE/THREONINE-PROTEIN KINASE RIO"/>
    <property type="match status" value="1"/>
</dbReference>
<evidence type="ECO:0000256" key="8">
    <source>
        <dbReference type="PROSITE-ProRule" id="PRU00708"/>
    </source>
</evidence>
<evidence type="ECO:0000256" key="5">
    <source>
        <dbReference type="ARBA" id="ARBA00023015"/>
    </source>
</evidence>
<dbReference type="PROSITE" id="PS50157">
    <property type="entry name" value="ZINC_FINGER_C2H2_2"/>
    <property type="match status" value="1"/>
</dbReference>
<dbReference type="Pfam" id="PF12854">
    <property type="entry name" value="PPR_1"/>
    <property type="match status" value="1"/>
</dbReference>
<evidence type="ECO:0000256" key="6">
    <source>
        <dbReference type="ARBA" id="ARBA00023163"/>
    </source>
</evidence>
<proteinExistence type="predicted"/>
<dbReference type="Proteomes" id="UP001157006">
    <property type="component" value="Chromosome 3"/>
</dbReference>
<feature type="region of interest" description="Disordered" evidence="9">
    <location>
        <begin position="1"/>
        <end position="47"/>
    </location>
</feature>
<keyword evidence="1" id="KW-0479">Metal-binding</keyword>
<dbReference type="InterPro" id="IPR055185">
    <property type="entry name" value="C2CH-4th_BIRD-IDD"/>
</dbReference>
<keyword evidence="3 7" id="KW-0863">Zinc-finger</keyword>
<dbReference type="NCBIfam" id="TIGR00756">
    <property type="entry name" value="PPR"/>
    <property type="match status" value="1"/>
</dbReference>
<keyword evidence="5" id="KW-0805">Transcription regulation</keyword>
<accession>A0AAV1A3V7</accession>
<evidence type="ECO:0000313" key="12">
    <source>
        <dbReference type="Proteomes" id="UP001157006"/>
    </source>
</evidence>
<dbReference type="SUPFAM" id="SSF57667">
    <property type="entry name" value="beta-beta-alpha zinc fingers"/>
    <property type="match status" value="1"/>
</dbReference>
<sequence length="292" mass="33020">MSNLTSASGEASATTSYPQQYFSPSQTQAHDETPAKKRRNPPGKPDLEAEVIALSPKTLMATNRFICKICNKGFQRDQNLQLHKRGHNLPWKLKKHGEKKWKCDKCSKKYAVQSDWKAHSKTCGTREYRCDCGTLFTRRDSFITHRAFCDALAEESSRSVIHQPSSHNMINNQTQEIQGPRLNLHNRVQSLIRAGDLDAASAVARHSVISSTRPTVFTCNAIIAAMYHAKRYTEAIALFHFFFNQSNLVPNIVSYNNLINTHCDEGRVDVALGIYRHIIDQAPFNTPPELHL</sequence>
<evidence type="ECO:0000256" key="1">
    <source>
        <dbReference type="ARBA" id="ARBA00022723"/>
    </source>
</evidence>
<dbReference type="AlphaFoldDB" id="A0AAV1A3V7"/>
<dbReference type="InterPro" id="IPR013087">
    <property type="entry name" value="Znf_C2H2_type"/>
</dbReference>
<dbReference type="PROSITE" id="PS00028">
    <property type="entry name" value="ZINC_FINGER_C2H2_1"/>
    <property type="match status" value="1"/>
</dbReference>
<gene>
    <name evidence="11" type="ORF">VFH_III137600</name>
</gene>
<feature type="domain" description="C2H2-type" evidence="10">
    <location>
        <begin position="65"/>
        <end position="87"/>
    </location>
</feature>
<evidence type="ECO:0000256" key="7">
    <source>
        <dbReference type="PROSITE-ProRule" id="PRU00042"/>
    </source>
</evidence>
<organism evidence="11 12">
    <name type="scientific">Vicia faba</name>
    <name type="common">Broad bean</name>
    <name type="synonym">Faba vulgaris</name>
    <dbReference type="NCBI Taxonomy" id="3906"/>
    <lineage>
        <taxon>Eukaryota</taxon>
        <taxon>Viridiplantae</taxon>
        <taxon>Streptophyta</taxon>
        <taxon>Embryophyta</taxon>
        <taxon>Tracheophyta</taxon>
        <taxon>Spermatophyta</taxon>
        <taxon>Magnoliopsida</taxon>
        <taxon>eudicotyledons</taxon>
        <taxon>Gunneridae</taxon>
        <taxon>Pentapetalae</taxon>
        <taxon>rosids</taxon>
        <taxon>fabids</taxon>
        <taxon>Fabales</taxon>
        <taxon>Fabaceae</taxon>
        <taxon>Papilionoideae</taxon>
        <taxon>50 kb inversion clade</taxon>
        <taxon>NPAAA clade</taxon>
        <taxon>Hologalegina</taxon>
        <taxon>IRL clade</taxon>
        <taxon>Fabeae</taxon>
        <taxon>Vicia</taxon>
    </lineage>
</organism>
<dbReference type="SMART" id="SM00355">
    <property type="entry name" value="ZnF_C2H2"/>
    <property type="match status" value="2"/>
</dbReference>
<evidence type="ECO:0000259" key="10">
    <source>
        <dbReference type="PROSITE" id="PS50157"/>
    </source>
</evidence>
<feature type="compositionally biased region" description="Low complexity" evidence="9">
    <location>
        <begin position="1"/>
        <end position="16"/>
    </location>
</feature>
<dbReference type="GO" id="GO:0003700">
    <property type="term" value="F:DNA-binding transcription factor activity"/>
    <property type="evidence" value="ECO:0007669"/>
    <property type="project" value="TreeGrafter"/>
</dbReference>
<reference evidence="11 12" key="1">
    <citation type="submission" date="2023-01" db="EMBL/GenBank/DDBJ databases">
        <authorList>
            <person name="Kreplak J."/>
        </authorList>
    </citation>
    <scope>NUCLEOTIDE SEQUENCE [LARGE SCALE GENOMIC DNA]</scope>
</reference>
<feature type="repeat" description="PPR" evidence="8">
    <location>
        <begin position="251"/>
        <end position="281"/>
    </location>
</feature>
<dbReference type="Gene3D" id="1.25.40.10">
    <property type="entry name" value="Tetratricopeptide repeat domain"/>
    <property type="match status" value="1"/>
</dbReference>
<evidence type="ECO:0000256" key="4">
    <source>
        <dbReference type="ARBA" id="ARBA00022833"/>
    </source>
</evidence>
<name>A0AAV1A3V7_VICFA</name>
<keyword evidence="12" id="KW-1185">Reference proteome</keyword>
<dbReference type="Gene3D" id="3.30.160.60">
    <property type="entry name" value="Classic Zinc Finger"/>
    <property type="match status" value="2"/>
</dbReference>
<dbReference type="InterPro" id="IPR031140">
    <property type="entry name" value="IDD1-16"/>
</dbReference>
<protein>
    <recommendedName>
        <fullName evidence="10">C2H2-type domain-containing protein</fullName>
    </recommendedName>
</protein>
<dbReference type="Pfam" id="PF22995">
    <property type="entry name" value="C2CH-3rd_BIRD-IDD"/>
    <property type="match status" value="1"/>
</dbReference>
<dbReference type="EMBL" id="OX451738">
    <property type="protein sequence ID" value="CAI8604536.1"/>
    <property type="molecule type" value="Genomic_DNA"/>
</dbReference>
<evidence type="ECO:0000256" key="9">
    <source>
        <dbReference type="SAM" id="MobiDB-lite"/>
    </source>
</evidence>
<evidence type="ECO:0000313" key="11">
    <source>
        <dbReference type="EMBL" id="CAI8604536.1"/>
    </source>
</evidence>
<dbReference type="InterPro" id="IPR036236">
    <property type="entry name" value="Znf_C2H2_sf"/>
</dbReference>